<dbReference type="PaxDb" id="55529-EKX52028"/>
<dbReference type="AlphaFoldDB" id="L1JVA6"/>
<sequence>MFELLNSTKGYYGNDHFASIYATQMHSDSGYLVTNGKSGSGTYAGYLTWDDHPQLAKKVVDHAVDKTLGGCKPFGCISGVE</sequence>
<name>L1JVA6_GUITC</name>
<dbReference type="EMBL" id="JH992973">
    <property type="protein sequence ID" value="EKX52028.1"/>
    <property type="molecule type" value="Genomic_DNA"/>
</dbReference>
<reference evidence="3" key="2">
    <citation type="submission" date="2012-11" db="EMBL/GenBank/DDBJ databases">
        <authorList>
            <person name="Kuo A."/>
            <person name="Curtis B.A."/>
            <person name="Tanifuji G."/>
            <person name="Burki F."/>
            <person name="Gruber A."/>
            <person name="Irimia M."/>
            <person name="Maruyama S."/>
            <person name="Arias M.C."/>
            <person name="Ball S.G."/>
            <person name="Gile G.H."/>
            <person name="Hirakawa Y."/>
            <person name="Hopkins J.F."/>
            <person name="Rensing S.A."/>
            <person name="Schmutz J."/>
            <person name="Symeonidi A."/>
            <person name="Elias M."/>
            <person name="Eveleigh R.J."/>
            <person name="Herman E.K."/>
            <person name="Klute M.J."/>
            <person name="Nakayama T."/>
            <person name="Obornik M."/>
            <person name="Reyes-Prieto A."/>
            <person name="Armbrust E.V."/>
            <person name="Aves S.J."/>
            <person name="Beiko R.G."/>
            <person name="Coutinho P."/>
            <person name="Dacks J.B."/>
            <person name="Durnford D.G."/>
            <person name="Fast N.M."/>
            <person name="Green B.R."/>
            <person name="Grisdale C."/>
            <person name="Hempe F."/>
            <person name="Henrissat B."/>
            <person name="Hoppner M.P."/>
            <person name="Ishida K.-I."/>
            <person name="Kim E."/>
            <person name="Koreny L."/>
            <person name="Kroth P.G."/>
            <person name="Liu Y."/>
            <person name="Malik S.-B."/>
            <person name="Maier U.G."/>
            <person name="McRose D."/>
            <person name="Mock T."/>
            <person name="Neilson J.A."/>
            <person name="Onodera N.T."/>
            <person name="Poole A.M."/>
            <person name="Pritham E.J."/>
            <person name="Richards T.A."/>
            <person name="Rocap G."/>
            <person name="Roy S.W."/>
            <person name="Sarai C."/>
            <person name="Schaack S."/>
            <person name="Shirato S."/>
            <person name="Slamovits C.H."/>
            <person name="Spencer D.F."/>
            <person name="Suzuki S."/>
            <person name="Worden A.Z."/>
            <person name="Zauner S."/>
            <person name="Barry K."/>
            <person name="Bell C."/>
            <person name="Bharti A.K."/>
            <person name="Crow J.A."/>
            <person name="Grimwood J."/>
            <person name="Kramer R."/>
            <person name="Lindquist E."/>
            <person name="Lucas S."/>
            <person name="Salamov A."/>
            <person name="McFadden G.I."/>
            <person name="Lane C.E."/>
            <person name="Keeling P.J."/>
            <person name="Gray M.W."/>
            <person name="Grigoriev I.V."/>
            <person name="Archibald J.M."/>
        </authorList>
    </citation>
    <scope>NUCLEOTIDE SEQUENCE</scope>
    <source>
        <strain evidence="3">CCMP2712</strain>
    </source>
</reference>
<keyword evidence="3" id="KW-1185">Reference proteome</keyword>
<reference evidence="1 3" key="1">
    <citation type="journal article" date="2012" name="Nature">
        <title>Algal genomes reveal evolutionary mosaicism and the fate of nucleomorphs.</title>
        <authorList>
            <consortium name="DOE Joint Genome Institute"/>
            <person name="Curtis B.A."/>
            <person name="Tanifuji G."/>
            <person name="Burki F."/>
            <person name="Gruber A."/>
            <person name="Irimia M."/>
            <person name="Maruyama S."/>
            <person name="Arias M.C."/>
            <person name="Ball S.G."/>
            <person name="Gile G.H."/>
            <person name="Hirakawa Y."/>
            <person name="Hopkins J.F."/>
            <person name="Kuo A."/>
            <person name="Rensing S.A."/>
            <person name="Schmutz J."/>
            <person name="Symeonidi A."/>
            <person name="Elias M."/>
            <person name="Eveleigh R.J."/>
            <person name="Herman E.K."/>
            <person name="Klute M.J."/>
            <person name="Nakayama T."/>
            <person name="Obornik M."/>
            <person name="Reyes-Prieto A."/>
            <person name="Armbrust E.V."/>
            <person name="Aves S.J."/>
            <person name="Beiko R.G."/>
            <person name="Coutinho P."/>
            <person name="Dacks J.B."/>
            <person name="Durnford D.G."/>
            <person name="Fast N.M."/>
            <person name="Green B.R."/>
            <person name="Grisdale C.J."/>
            <person name="Hempel F."/>
            <person name="Henrissat B."/>
            <person name="Hoppner M.P."/>
            <person name="Ishida K."/>
            <person name="Kim E."/>
            <person name="Koreny L."/>
            <person name="Kroth P.G."/>
            <person name="Liu Y."/>
            <person name="Malik S.B."/>
            <person name="Maier U.G."/>
            <person name="McRose D."/>
            <person name="Mock T."/>
            <person name="Neilson J.A."/>
            <person name="Onodera N.T."/>
            <person name="Poole A.M."/>
            <person name="Pritham E.J."/>
            <person name="Richards T.A."/>
            <person name="Rocap G."/>
            <person name="Roy S.W."/>
            <person name="Sarai C."/>
            <person name="Schaack S."/>
            <person name="Shirato S."/>
            <person name="Slamovits C.H."/>
            <person name="Spencer D.F."/>
            <person name="Suzuki S."/>
            <person name="Worden A.Z."/>
            <person name="Zauner S."/>
            <person name="Barry K."/>
            <person name="Bell C."/>
            <person name="Bharti A.K."/>
            <person name="Crow J.A."/>
            <person name="Grimwood J."/>
            <person name="Kramer R."/>
            <person name="Lindquist E."/>
            <person name="Lucas S."/>
            <person name="Salamov A."/>
            <person name="McFadden G.I."/>
            <person name="Lane C.E."/>
            <person name="Keeling P.J."/>
            <person name="Gray M.W."/>
            <person name="Grigoriev I.V."/>
            <person name="Archibald J.M."/>
        </authorList>
    </citation>
    <scope>NUCLEOTIDE SEQUENCE</scope>
    <source>
        <strain evidence="1 3">CCMP2712</strain>
    </source>
</reference>
<proteinExistence type="predicted"/>
<accession>L1JVA6</accession>
<dbReference type="GeneID" id="17308980"/>
<dbReference type="RefSeq" id="XP_005839008.1">
    <property type="nucleotide sequence ID" value="XM_005838951.1"/>
</dbReference>
<protein>
    <submittedName>
        <fullName evidence="1 2">Uncharacterized protein</fullName>
    </submittedName>
</protein>
<dbReference type="EnsemblProtists" id="EKX52028">
    <property type="protein sequence ID" value="EKX52028"/>
    <property type="gene ID" value="GUITHDRAFT_101937"/>
</dbReference>
<reference evidence="2" key="3">
    <citation type="submission" date="2016-03" db="UniProtKB">
        <authorList>
            <consortium name="EnsemblProtists"/>
        </authorList>
    </citation>
    <scope>IDENTIFICATION</scope>
</reference>
<evidence type="ECO:0000313" key="3">
    <source>
        <dbReference type="Proteomes" id="UP000011087"/>
    </source>
</evidence>
<dbReference type="KEGG" id="gtt:GUITHDRAFT_101937"/>
<evidence type="ECO:0000313" key="1">
    <source>
        <dbReference type="EMBL" id="EKX52028.1"/>
    </source>
</evidence>
<gene>
    <name evidence="1" type="ORF">GUITHDRAFT_101937</name>
</gene>
<dbReference type="HOGENOM" id="CLU_2578942_0_0_1"/>
<dbReference type="Proteomes" id="UP000011087">
    <property type="component" value="Unassembled WGS sequence"/>
</dbReference>
<evidence type="ECO:0000313" key="2">
    <source>
        <dbReference type="EnsemblProtists" id="EKX52028"/>
    </source>
</evidence>
<organism evidence="1">
    <name type="scientific">Guillardia theta (strain CCMP2712)</name>
    <name type="common">Cryptophyte</name>
    <dbReference type="NCBI Taxonomy" id="905079"/>
    <lineage>
        <taxon>Eukaryota</taxon>
        <taxon>Cryptophyceae</taxon>
        <taxon>Pyrenomonadales</taxon>
        <taxon>Geminigeraceae</taxon>
        <taxon>Guillardia</taxon>
    </lineage>
</organism>